<evidence type="ECO:0000313" key="1">
    <source>
        <dbReference type="EMBL" id="KAJ3651726.1"/>
    </source>
</evidence>
<accession>A0AA38MD50</accession>
<keyword evidence="2" id="KW-1185">Reference proteome</keyword>
<dbReference type="EMBL" id="JALNTZ010000005">
    <property type="protein sequence ID" value="KAJ3651726.1"/>
    <property type="molecule type" value="Genomic_DNA"/>
</dbReference>
<reference evidence="1" key="1">
    <citation type="journal article" date="2023" name="G3 (Bethesda)">
        <title>Whole genome assemblies of Zophobas morio and Tenebrio molitor.</title>
        <authorList>
            <person name="Kaur S."/>
            <person name="Stinson S.A."/>
            <person name="diCenzo G.C."/>
        </authorList>
    </citation>
    <scope>NUCLEOTIDE SEQUENCE</scope>
    <source>
        <strain evidence="1">QUZm001</strain>
    </source>
</reference>
<comment type="caution">
    <text evidence="1">The sequence shown here is derived from an EMBL/GenBank/DDBJ whole genome shotgun (WGS) entry which is preliminary data.</text>
</comment>
<protein>
    <submittedName>
        <fullName evidence="1">Uncharacterized protein</fullName>
    </submittedName>
</protein>
<proteinExistence type="predicted"/>
<name>A0AA38MD50_9CUCU</name>
<dbReference type="Proteomes" id="UP001168821">
    <property type="component" value="Unassembled WGS sequence"/>
</dbReference>
<dbReference type="AlphaFoldDB" id="A0AA38MD50"/>
<evidence type="ECO:0000313" key="2">
    <source>
        <dbReference type="Proteomes" id="UP001168821"/>
    </source>
</evidence>
<organism evidence="1 2">
    <name type="scientific">Zophobas morio</name>
    <dbReference type="NCBI Taxonomy" id="2755281"/>
    <lineage>
        <taxon>Eukaryota</taxon>
        <taxon>Metazoa</taxon>
        <taxon>Ecdysozoa</taxon>
        <taxon>Arthropoda</taxon>
        <taxon>Hexapoda</taxon>
        <taxon>Insecta</taxon>
        <taxon>Pterygota</taxon>
        <taxon>Neoptera</taxon>
        <taxon>Endopterygota</taxon>
        <taxon>Coleoptera</taxon>
        <taxon>Polyphaga</taxon>
        <taxon>Cucujiformia</taxon>
        <taxon>Tenebrionidae</taxon>
        <taxon>Zophobas</taxon>
    </lineage>
</organism>
<sequence length="119" mass="13920">MADLIVWWLYPFCEEMFGDVLNSFLEFVRLRFELGGFNGCVFNKECILSTYCVLFRMTEYCYEMNPYATPVRRLWAVESLLVCTAMMGDSSSVAFDKEKFENGDCDEYSRKTSIAEVWV</sequence>
<gene>
    <name evidence="1" type="ORF">Zmor_017745</name>
</gene>